<evidence type="ECO:0000313" key="2">
    <source>
        <dbReference type="Proteomes" id="UP000682782"/>
    </source>
</evidence>
<keyword evidence="2" id="KW-1185">Reference proteome</keyword>
<sequence>MSKEQKVTLKEWIYITVGILIMTVGIYFFKFPNHFSTGGVTGIAIVLGHYVPSITPGTLVTIINIALLALGFAVFGKSFGVRTVYASLLMSGTLQLLEIVCPMSAPMTSQPLVELLFAVGLPAVGSAILFNLDASSGGTDIIAMILKKHTALNIGIALLCSDIIITVSACFAFGMETGLFSILGLIIKSLFMDLVTDNLKTKKCFQIITSHPEPIEQFITAELHRGATRLHGEGSYTHEGKTVLLTVVSRHEAVLLRNYIHKQDPAAFMIITSSTEIIGKGFRGVN</sequence>
<organism evidence="1 2">
    <name type="scientific">Aristaeella hokkaidonensis</name>
    <dbReference type="NCBI Taxonomy" id="3046382"/>
    <lineage>
        <taxon>Bacteria</taxon>
        <taxon>Bacillati</taxon>
        <taxon>Bacillota</taxon>
        <taxon>Clostridia</taxon>
        <taxon>Eubacteriales</taxon>
        <taxon>Aristaeellaceae</taxon>
        <taxon>Aristaeella</taxon>
    </lineage>
</organism>
<dbReference type="EMBL" id="CP068393">
    <property type="protein sequence ID" value="QUC67167.1"/>
    <property type="molecule type" value="Genomic_DNA"/>
</dbReference>
<accession>A0AC61MWK4</accession>
<dbReference type="Proteomes" id="UP000682782">
    <property type="component" value="Chromosome"/>
</dbReference>
<gene>
    <name evidence="1" type="ORF">JYE49_00125</name>
</gene>
<protein>
    <submittedName>
        <fullName evidence="1">YitT family protein</fullName>
    </submittedName>
</protein>
<reference evidence="1" key="1">
    <citation type="submission" date="2021-01" db="EMBL/GenBank/DDBJ databases">
        <title>Complete genome sequence of Clostridiales bacterium R-7.</title>
        <authorList>
            <person name="Mahoney-Kurpe S.C."/>
            <person name="Palevich N."/>
            <person name="Koike S."/>
            <person name="Moon C.D."/>
            <person name="Attwood G.T."/>
        </authorList>
    </citation>
    <scope>NUCLEOTIDE SEQUENCE</scope>
    <source>
        <strain evidence="1">R-7</strain>
    </source>
</reference>
<evidence type="ECO:0000313" key="1">
    <source>
        <dbReference type="EMBL" id="QUC67167.1"/>
    </source>
</evidence>
<name>A0AC61MWK4_9FIRM</name>
<proteinExistence type="predicted"/>